<name>X1Q419_9ZZZZ</name>
<reference evidence="1" key="1">
    <citation type="journal article" date="2014" name="Front. Microbiol.">
        <title>High frequency of phylogenetically diverse reductive dehalogenase-homologous genes in deep subseafloor sedimentary metagenomes.</title>
        <authorList>
            <person name="Kawai M."/>
            <person name="Futagami T."/>
            <person name="Toyoda A."/>
            <person name="Takaki Y."/>
            <person name="Nishi S."/>
            <person name="Hori S."/>
            <person name="Arai W."/>
            <person name="Tsubouchi T."/>
            <person name="Morono Y."/>
            <person name="Uchiyama I."/>
            <person name="Ito T."/>
            <person name="Fujiyama A."/>
            <person name="Inagaki F."/>
            <person name="Takami H."/>
        </authorList>
    </citation>
    <scope>NUCLEOTIDE SEQUENCE</scope>
    <source>
        <strain evidence="1">Expedition CK06-06</strain>
    </source>
</reference>
<accession>X1Q419</accession>
<organism evidence="1">
    <name type="scientific">marine sediment metagenome</name>
    <dbReference type="NCBI Taxonomy" id="412755"/>
    <lineage>
        <taxon>unclassified sequences</taxon>
        <taxon>metagenomes</taxon>
        <taxon>ecological metagenomes</taxon>
    </lineage>
</organism>
<protein>
    <submittedName>
        <fullName evidence="1">Uncharacterized protein</fullName>
    </submittedName>
</protein>
<gene>
    <name evidence="1" type="ORF">S12H4_05251</name>
</gene>
<dbReference type="EMBL" id="BARW01001715">
    <property type="protein sequence ID" value="GAI62953.1"/>
    <property type="molecule type" value="Genomic_DNA"/>
</dbReference>
<proteinExistence type="predicted"/>
<sequence>MFFSRRAGHRIVDKGDVASYDYVVTDFTKDDEWNVLDLSDKIPVGTKLVHFSGIVRSDVAFGSCMFREYGNTLAGNTELIITQAANECMGVSFEVVPNKDRKIDYLFNVTGIVWFECSLTVCRYVI</sequence>
<evidence type="ECO:0000313" key="1">
    <source>
        <dbReference type="EMBL" id="GAI62953.1"/>
    </source>
</evidence>
<dbReference type="AlphaFoldDB" id="X1Q419"/>
<comment type="caution">
    <text evidence="1">The sequence shown here is derived from an EMBL/GenBank/DDBJ whole genome shotgun (WGS) entry which is preliminary data.</text>
</comment>